<name>A0AAI9SBB4_9BURK</name>
<dbReference type="EMBL" id="WEHW01000084">
    <property type="protein sequence ID" value="KAB7649462.1"/>
    <property type="molecule type" value="Genomic_DNA"/>
</dbReference>
<accession>A0AAI9SBB4</accession>
<gene>
    <name evidence="1" type="ORF">GBM96_11350</name>
</gene>
<evidence type="ECO:0000313" key="2">
    <source>
        <dbReference type="Proteomes" id="UP000469462"/>
    </source>
</evidence>
<organism evidence="1 2">
    <name type="scientific">Sutterella seckii</name>
    <dbReference type="NCBI Taxonomy" id="1944635"/>
    <lineage>
        <taxon>Bacteria</taxon>
        <taxon>Pseudomonadati</taxon>
        <taxon>Pseudomonadota</taxon>
        <taxon>Betaproteobacteria</taxon>
        <taxon>Burkholderiales</taxon>
        <taxon>Sutterellaceae</taxon>
        <taxon>Sutterella</taxon>
    </lineage>
</organism>
<dbReference type="Proteomes" id="UP000469462">
    <property type="component" value="Unassembled WGS sequence"/>
</dbReference>
<reference evidence="1 2" key="1">
    <citation type="submission" date="2019-10" db="EMBL/GenBank/DDBJ databases">
        <title>Genome diversity of Sutterella seckii.</title>
        <authorList>
            <person name="Chaplin A.V."/>
            <person name="Sokolova S.R."/>
            <person name="Mosin K.A."/>
            <person name="Ivanova E.L."/>
            <person name="Kochetkova T.O."/>
            <person name="Goltsov A.Y."/>
            <person name="Trofimov D.Y."/>
            <person name="Efimov B.A."/>
        </authorList>
    </citation>
    <scope>NUCLEOTIDE SEQUENCE [LARGE SCALE GENOMIC DNA]</scope>
    <source>
        <strain evidence="1 2">ASD3426</strain>
    </source>
</reference>
<dbReference type="RefSeq" id="WP_139688896.1">
    <property type="nucleotide sequence ID" value="NZ_WEHW01000084.1"/>
</dbReference>
<dbReference type="AlphaFoldDB" id="A0AAI9SBB4"/>
<protein>
    <submittedName>
        <fullName evidence="1">Uncharacterized protein</fullName>
    </submittedName>
</protein>
<proteinExistence type="predicted"/>
<keyword evidence="2" id="KW-1185">Reference proteome</keyword>
<evidence type="ECO:0000313" key="1">
    <source>
        <dbReference type="EMBL" id="KAB7649462.1"/>
    </source>
</evidence>
<sequence>MKNDANKCLSSKYIFVRKTALATILLSLMSFPISVWSAEITKSEFDLSKFTFPDSDHANLVDKGLIGEDTNNEGLLNRDVFNAVYFDKVGGGGQKFIKPMDLLHKTTVAK</sequence>
<comment type="caution">
    <text evidence="1">The sequence shown here is derived from an EMBL/GenBank/DDBJ whole genome shotgun (WGS) entry which is preliminary data.</text>
</comment>